<dbReference type="InterPro" id="IPR001478">
    <property type="entry name" value="PDZ"/>
</dbReference>
<evidence type="ECO:0000256" key="10">
    <source>
        <dbReference type="ARBA" id="ARBA00023136"/>
    </source>
</evidence>
<evidence type="ECO:0000256" key="7">
    <source>
        <dbReference type="ARBA" id="ARBA00022833"/>
    </source>
</evidence>
<feature type="transmembrane region" description="Helical" evidence="11">
    <location>
        <begin position="344"/>
        <end position="363"/>
    </location>
</feature>
<name>A0A660SMM6_UNCT6</name>
<sequence length="423" mass="47297">MLGIAGFMVLVASHEFGHFLFAKLFKIRVPTFSIGMGPKIFGFKRNDTDFVFSIFPIGGYVHVYGMEKGEMKGEPDEFLSKSIWKQYLVIFGGPLFSFLLGILLFYISIMGFGIGSFKNTKVLNIKTNNKTVETSILQGDSIISINNNKIVFWDDMYGYFKSEEENLFKIKRGNEILDVSIKGEKSEFLNRIIPELPPVIGQVEKNGIAAKAGLKRGDIILTMDTVEIKQWNEFVDIIRKNANTQVSLSLLRGVDTVKINIIPKEQKALDGDSVIAVGYVGALREFDIKRVNPFYGCYLAVGQSISTIKLIGYQVGLLLSKKVSTKELGGPLAIIKLTGQSINWGVNTLLGFIAFITINLALINMIPFPPLDGGQIILFTFNRIFGKKLSDRIMGFVEYAGFGLLILLMLYVTYNDVLRLFHK</sequence>
<protein>
    <recommendedName>
        <fullName evidence="11">Zinc metalloprotease</fullName>
        <ecNumber evidence="11">3.4.24.-</ecNumber>
    </recommendedName>
</protein>
<keyword evidence="8 11" id="KW-1133">Transmembrane helix</keyword>
<dbReference type="SMART" id="SM00228">
    <property type="entry name" value="PDZ"/>
    <property type="match status" value="1"/>
</dbReference>
<dbReference type="InterPro" id="IPR036034">
    <property type="entry name" value="PDZ_sf"/>
</dbReference>
<dbReference type="CDD" id="cd06163">
    <property type="entry name" value="S2P-M50_PDZ_RseP-like"/>
    <property type="match status" value="1"/>
</dbReference>
<keyword evidence="6 11" id="KW-0378">Hydrolase</keyword>
<dbReference type="InterPro" id="IPR004387">
    <property type="entry name" value="Pept_M50_Zn"/>
</dbReference>
<dbReference type="PROSITE" id="PS50106">
    <property type="entry name" value="PDZ"/>
    <property type="match status" value="1"/>
</dbReference>
<dbReference type="AlphaFoldDB" id="A0A660SMM6"/>
<keyword evidence="7 11" id="KW-0862">Zinc</keyword>
<evidence type="ECO:0000256" key="8">
    <source>
        <dbReference type="ARBA" id="ARBA00022989"/>
    </source>
</evidence>
<feature type="domain" description="PDZ" evidence="12">
    <location>
        <begin position="164"/>
        <end position="265"/>
    </location>
</feature>
<evidence type="ECO:0000313" key="14">
    <source>
        <dbReference type="Proteomes" id="UP000271125"/>
    </source>
</evidence>
<dbReference type="GO" id="GO:0046872">
    <property type="term" value="F:metal ion binding"/>
    <property type="evidence" value="ECO:0007669"/>
    <property type="project" value="UniProtKB-KW"/>
</dbReference>
<dbReference type="GO" id="GO:0004222">
    <property type="term" value="F:metalloendopeptidase activity"/>
    <property type="evidence" value="ECO:0007669"/>
    <property type="project" value="InterPro"/>
</dbReference>
<dbReference type="Proteomes" id="UP000271125">
    <property type="component" value="Unassembled WGS sequence"/>
</dbReference>
<keyword evidence="11" id="KW-0479">Metal-binding</keyword>
<evidence type="ECO:0000256" key="1">
    <source>
        <dbReference type="ARBA" id="ARBA00001947"/>
    </source>
</evidence>
<dbReference type="Pfam" id="PF02163">
    <property type="entry name" value="Peptidase_M50"/>
    <property type="match status" value="1"/>
</dbReference>
<dbReference type="Pfam" id="PF17820">
    <property type="entry name" value="PDZ_6"/>
    <property type="match status" value="1"/>
</dbReference>
<dbReference type="GO" id="GO:0006508">
    <property type="term" value="P:proteolysis"/>
    <property type="evidence" value="ECO:0007669"/>
    <property type="project" value="UniProtKB-KW"/>
</dbReference>
<dbReference type="GO" id="GO:0016020">
    <property type="term" value="C:membrane"/>
    <property type="evidence" value="ECO:0007669"/>
    <property type="project" value="UniProtKB-SubCell"/>
</dbReference>
<feature type="transmembrane region" description="Helical" evidence="11">
    <location>
        <begin position="87"/>
        <end position="114"/>
    </location>
</feature>
<feature type="transmembrane region" description="Helical" evidence="11">
    <location>
        <begin position="393"/>
        <end position="414"/>
    </location>
</feature>
<evidence type="ECO:0000259" key="12">
    <source>
        <dbReference type="PROSITE" id="PS50106"/>
    </source>
</evidence>
<reference evidence="13 14" key="1">
    <citation type="submission" date="2018-06" db="EMBL/GenBank/DDBJ databases">
        <title>Extensive metabolic versatility and redundancy in microbially diverse, dynamic hydrothermal sediments.</title>
        <authorList>
            <person name="Dombrowski N."/>
            <person name="Teske A."/>
            <person name="Baker B.J."/>
        </authorList>
    </citation>
    <scope>NUCLEOTIDE SEQUENCE [LARGE SCALE GENOMIC DNA]</scope>
    <source>
        <strain evidence="13">B10_G13</strain>
    </source>
</reference>
<keyword evidence="5 11" id="KW-0812">Transmembrane</keyword>
<evidence type="ECO:0000256" key="5">
    <source>
        <dbReference type="ARBA" id="ARBA00022692"/>
    </source>
</evidence>
<accession>A0A660SMM6</accession>
<evidence type="ECO:0000256" key="11">
    <source>
        <dbReference type="RuleBase" id="RU362031"/>
    </source>
</evidence>
<evidence type="ECO:0000256" key="2">
    <source>
        <dbReference type="ARBA" id="ARBA00004141"/>
    </source>
</evidence>
<keyword evidence="10 11" id="KW-0472">Membrane</keyword>
<dbReference type="SUPFAM" id="SSF50156">
    <property type="entry name" value="PDZ domain-like"/>
    <property type="match status" value="2"/>
</dbReference>
<evidence type="ECO:0000256" key="3">
    <source>
        <dbReference type="ARBA" id="ARBA00007931"/>
    </source>
</evidence>
<dbReference type="Gene3D" id="2.30.42.10">
    <property type="match status" value="1"/>
</dbReference>
<comment type="similarity">
    <text evidence="3 11">Belongs to the peptidase M50B family.</text>
</comment>
<comment type="cofactor">
    <cofactor evidence="1 11">
        <name>Zn(2+)</name>
        <dbReference type="ChEBI" id="CHEBI:29105"/>
    </cofactor>
</comment>
<evidence type="ECO:0000256" key="9">
    <source>
        <dbReference type="ARBA" id="ARBA00023049"/>
    </source>
</evidence>
<evidence type="ECO:0000256" key="6">
    <source>
        <dbReference type="ARBA" id="ARBA00022801"/>
    </source>
</evidence>
<dbReference type="PANTHER" id="PTHR42837:SF2">
    <property type="entry name" value="MEMBRANE METALLOPROTEASE ARASP2, CHLOROPLASTIC-RELATED"/>
    <property type="match status" value="1"/>
</dbReference>
<proteinExistence type="inferred from homology"/>
<dbReference type="InterPro" id="IPR008915">
    <property type="entry name" value="Peptidase_M50"/>
</dbReference>
<dbReference type="InterPro" id="IPR041489">
    <property type="entry name" value="PDZ_6"/>
</dbReference>
<comment type="caution">
    <text evidence="13">The sequence shown here is derived from an EMBL/GenBank/DDBJ whole genome shotgun (WGS) entry which is preliminary data.</text>
</comment>
<keyword evidence="4 13" id="KW-0645">Protease</keyword>
<keyword evidence="9 11" id="KW-0482">Metalloprotease</keyword>
<organism evidence="13 14">
    <name type="scientific">candidate division TA06 bacterium</name>
    <dbReference type="NCBI Taxonomy" id="2250710"/>
    <lineage>
        <taxon>Bacteria</taxon>
        <taxon>Bacteria division TA06</taxon>
    </lineage>
</organism>
<evidence type="ECO:0000256" key="4">
    <source>
        <dbReference type="ARBA" id="ARBA00022670"/>
    </source>
</evidence>
<dbReference type="EC" id="3.4.24.-" evidence="11"/>
<dbReference type="PANTHER" id="PTHR42837">
    <property type="entry name" value="REGULATOR OF SIGMA-E PROTEASE RSEP"/>
    <property type="match status" value="1"/>
</dbReference>
<dbReference type="EMBL" id="QNBD01000059">
    <property type="protein sequence ID" value="RKX71993.1"/>
    <property type="molecule type" value="Genomic_DNA"/>
</dbReference>
<evidence type="ECO:0000313" key="13">
    <source>
        <dbReference type="EMBL" id="RKX71993.1"/>
    </source>
</evidence>
<dbReference type="NCBIfam" id="TIGR00054">
    <property type="entry name" value="RIP metalloprotease RseP"/>
    <property type="match status" value="1"/>
</dbReference>
<gene>
    <name evidence="13" type="primary">rseP</name>
    <name evidence="13" type="ORF">DRP43_01825</name>
</gene>
<comment type="subcellular location">
    <subcellularLocation>
        <location evidence="2">Membrane</location>
        <topology evidence="2">Multi-pass membrane protein</topology>
    </subcellularLocation>
</comment>
<dbReference type="CDD" id="cd23081">
    <property type="entry name" value="cpPDZ_EcRseP-like"/>
    <property type="match status" value="1"/>
</dbReference>